<dbReference type="Proteomes" id="UP001465976">
    <property type="component" value="Unassembled WGS sequence"/>
</dbReference>
<dbReference type="InterPro" id="IPR002403">
    <property type="entry name" value="Cyt_P450_E_grp-IV"/>
</dbReference>
<evidence type="ECO:0000256" key="2">
    <source>
        <dbReference type="ARBA" id="ARBA00010617"/>
    </source>
</evidence>
<evidence type="ECO:0000256" key="5">
    <source>
        <dbReference type="ARBA" id="ARBA00023004"/>
    </source>
</evidence>
<evidence type="ECO:0000313" key="8">
    <source>
        <dbReference type="EMBL" id="KAL0568280.1"/>
    </source>
</evidence>
<reference evidence="8 9" key="1">
    <citation type="submission" date="2024-02" db="EMBL/GenBank/DDBJ databases">
        <title>A draft genome for the cacao thread blight pathogen Marasmius crinis-equi.</title>
        <authorList>
            <person name="Cohen S.P."/>
            <person name="Baruah I.K."/>
            <person name="Amoako-Attah I."/>
            <person name="Bukari Y."/>
            <person name="Meinhardt L.W."/>
            <person name="Bailey B.A."/>
        </authorList>
    </citation>
    <scope>NUCLEOTIDE SEQUENCE [LARGE SCALE GENOMIC DNA]</scope>
    <source>
        <strain evidence="8 9">GH-76</strain>
    </source>
</reference>
<dbReference type="CDD" id="cd11041">
    <property type="entry name" value="CYP503A1-like"/>
    <property type="match status" value="1"/>
</dbReference>
<dbReference type="EMBL" id="JBAHYK010001375">
    <property type="protein sequence ID" value="KAL0568280.1"/>
    <property type="molecule type" value="Genomic_DNA"/>
</dbReference>
<evidence type="ECO:0000256" key="3">
    <source>
        <dbReference type="ARBA" id="ARBA00022723"/>
    </source>
</evidence>
<accession>A0ABR3EZP8</accession>
<organism evidence="8 9">
    <name type="scientific">Marasmius crinis-equi</name>
    <dbReference type="NCBI Taxonomy" id="585013"/>
    <lineage>
        <taxon>Eukaryota</taxon>
        <taxon>Fungi</taxon>
        <taxon>Dikarya</taxon>
        <taxon>Basidiomycota</taxon>
        <taxon>Agaricomycotina</taxon>
        <taxon>Agaricomycetes</taxon>
        <taxon>Agaricomycetidae</taxon>
        <taxon>Agaricales</taxon>
        <taxon>Marasmiineae</taxon>
        <taxon>Marasmiaceae</taxon>
        <taxon>Marasmius</taxon>
    </lineage>
</organism>
<comment type="similarity">
    <text evidence="2 7">Belongs to the cytochrome P450 family.</text>
</comment>
<protein>
    <recommendedName>
        <fullName evidence="10">Cytochrome P450</fullName>
    </recommendedName>
</protein>
<keyword evidence="7" id="KW-0349">Heme</keyword>
<keyword evidence="5 7" id="KW-0408">Iron</keyword>
<dbReference type="InterPro" id="IPR001128">
    <property type="entry name" value="Cyt_P450"/>
</dbReference>
<keyword evidence="4 7" id="KW-0560">Oxidoreductase</keyword>
<proteinExistence type="inferred from homology"/>
<dbReference type="SUPFAM" id="SSF48264">
    <property type="entry name" value="Cytochrome P450"/>
    <property type="match status" value="1"/>
</dbReference>
<evidence type="ECO:0000256" key="4">
    <source>
        <dbReference type="ARBA" id="ARBA00023002"/>
    </source>
</evidence>
<evidence type="ECO:0000313" key="9">
    <source>
        <dbReference type="Proteomes" id="UP001465976"/>
    </source>
</evidence>
<dbReference type="InterPro" id="IPR036396">
    <property type="entry name" value="Cyt_P450_sf"/>
</dbReference>
<evidence type="ECO:0000256" key="1">
    <source>
        <dbReference type="ARBA" id="ARBA00001971"/>
    </source>
</evidence>
<dbReference type="InterPro" id="IPR017972">
    <property type="entry name" value="Cyt_P450_CS"/>
</dbReference>
<dbReference type="PANTHER" id="PTHR46206:SF1">
    <property type="entry name" value="P450, PUTATIVE (EUROFUNG)-RELATED"/>
    <property type="match status" value="1"/>
</dbReference>
<keyword evidence="6 7" id="KW-0503">Monooxygenase</keyword>
<gene>
    <name evidence="8" type="ORF">V5O48_013709</name>
</gene>
<evidence type="ECO:0000256" key="7">
    <source>
        <dbReference type="RuleBase" id="RU000461"/>
    </source>
</evidence>
<comment type="caution">
    <text evidence="8">The sequence shown here is derived from an EMBL/GenBank/DDBJ whole genome shotgun (WGS) entry which is preliminary data.</text>
</comment>
<keyword evidence="9" id="KW-1185">Reference proteome</keyword>
<comment type="cofactor">
    <cofactor evidence="1">
        <name>heme</name>
        <dbReference type="ChEBI" id="CHEBI:30413"/>
    </cofactor>
</comment>
<dbReference type="Pfam" id="PF00067">
    <property type="entry name" value="p450"/>
    <property type="match status" value="1"/>
</dbReference>
<keyword evidence="3 7" id="KW-0479">Metal-binding</keyword>
<dbReference type="PRINTS" id="PR00465">
    <property type="entry name" value="EP450IV"/>
</dbReference>
<name>A0ABR3EZP8_9AGAR</name>
<dbReference type="PROSITE" id="PS00086">
    <property type="entry name" value="CYTOCHROME_P450"/>
    <property type="match status" value="1"/>
</dbReference>
<dbReference type="Gene3D" id="1.10.630.10">
    <property type="entry name" value="Cytochrome P450"/>
    <property type="match status" value="1"/>
</dbReference>
<evidence type="ECO:0008006" key="10">
    <source>
        <dbReference type="Google" id="ProtNLM"/>
    </source>
</evidence>
<sequence>MTVMHVRLWNFEGIMDLNFSTRVGVALLLIFTGYKYYNARRERSKLDTIPTLGPGGIFFSYLTVCRYIFDVRALIDEGIEKYGDNPFKIPTPGGWQVVVNGEQKYDEMRRAPDDTLSSMEAIEDVSPQPVVTWKSANHFTWAVDWVEYSDTVGLLQKIITGVSNRYFVGLPLCRNDDWVALNINLVLSVALNSVMINLFPEVLHPIAGRIFTKRHSSLRRAVKHLAPIVEERLEMEKQYGPRVEWPGKPNDLISWLLDEGALNGEDWQKGSIEDIALRIITVNFVSIHTTSAAASQALYRLAANPHVANALREEINTVLEDEGGWTKTAVMKMHLLDSYLKESSRMGMVGAVGMQRKALKDFRFSDGTFVPAGSKVAMAAHSIHRTEDSYPSPHTFQPSRYSDQGDTLKNHMTTPSWGWLAFGAGKHACPGRFFAVNELKALLAHIVLNYDVKFASDNAKFPEPLCVATTFLPNNKGKVLFRKRRI</sequence>
<evidence type="ECO:0000256" key="6">
    <source>
        <dbReference type="ARBA" id="ARBA00023033"/>
    </source>
</evidence>
<dbReference type="PANTHER" id="PTHR46206">
    <property type="entry name" value="CYTOCHROME P450"/>
    <property type="match status" value="1"/>
</dbReference>